<dbReference type="EnsemblPlants" id="Zm00001eb200290_T001">
    <property type="protein sequence ID" value="Zm00001eb200290_P001"/>
    <property type="gene ID" value="Zm00001eb200290"/>
</dbReference>
<evidence type="ECO:0000256" key="1">
    <source>
        <dbReference type="SAM" id="Phobius"/>
    </source>
</evidence>
<keyword evidence="1" id="KW-0472">Membrane</keyword>
<feature type="domain" description="DUF4220" evidence="2">
    <location>
        <begin position="26"/>
        <end position="98"/>
    </location>
</feature>
<reference evidence="3" key="2">
    <citation type="submission" date="2019-07" db="EMBL/GenBank/DDBJ databases">
        <authorList>
            <person name="Seetharam A."/>
            <person name="Woodhouse M."/>
            <person name="Cannon E."/>
        </authorList>
    </citation>
    <scope>NUCLEOTIDE SEQUENCE [LARGE SCALE GENOMIC DNA]</scope>
    <source>
        <strain evidence="3">cv. B73</strain>
    </source>
</reference>
<dbReference type="Pfam" id="PF13968">
    <property type="entry name" value="DUF4220"/>
    <property type="match status" value="1"/>
</dbReference>
<dbReference type="Gramene" id="Zm00001eb200290_T001">
    <property type="protein sequence ID" value="Zm00001eb200290_P001"/>
    <property type="gene ID" value="Zm00001eb200290"/>
</dbReference>
<protein>
    <recommendedName>
        <fullName evidence="2">DUF4220 domain-containing protein</fullName>
    </recommendedName>
</protein>
<keyword evidence="1" id="KW-1133">Transmembrane helix</keyword>
<keyword evidence="1" id="KW-0812">Transmembrane</keyword>
<evidence type="ECO:0000259" key="2">
    <source>
        <dbReference type="Pfam" id="PF13968"/>
    </source>
</evidence>
<evidence type="ECO:0000313" key="4">
    <source>
        <dbReference type="Proteomes" id="UP000007305"/>
    </source>
</evidence>
<reference evidence="4" key="1">
    <citation type="journal article" date="2009" name="Science">
        <title>The B73 maize genome: complexity, diversity, and dynamics.</title>
        <authorList>
            <person name="Schnable P.S."/>
            <person name="Ware D."/>
            <person name="Fulton R.S."/>
            <person name="Stein J.C."/>
            <person name="Wei F."/>
            <person name="Pasternak S."/>
            <person name="Liang C."/>
            <person name="Zhang J."/>
            <person name="Fulton L."/>
            <person name="Graves T.A."/>
            <person name="Minx P."/>
            <person name="Reily A.D."/>
            <person name="Courtney L."/>
            <person name="Kruchowski S.S."/>
            <person name="Tomlinson C."/>
            <person name="Strong C."/>
            <person name="Delehaunty K."/>
            <person name="Fronick C."/>
            <person name="Courtney B."/>
            <person name="Rock S.M."/>
            <person name="Belter E."/>
            <person name="Du F."/>
            <person name="Kim K."/>
            <person name="Abbott R.M."/>
            <person name="Cotton M."/>
            <person name="Levy A."/>
            <person name="Marchetto P."/>
            <person name="Ochoa K."/>
            <person name="Jackson S.M."/>
            <person name="Gillam B."/>
            <person name="Chen W."/>
            <person name="Yan L."/>
            <person name="Higginbotham J."/>
            <person name="Cardenas M."/>
            <person name="Waligorski J."/>
            <person name="Applebaum E."/>
            <person name="Phelps L."/>
            <person name="Falcone J."/>
            <person name="Kanchi K."/>
            <person name="Thane T."/>
            <person name="Scimone A."/>
            <person name="Thane N."/>
            <person name="Henke J."/>
            <person name="Wang T."/>
            <person name="Ruppert J."/>
            <person name="Shah N."/>
            <person name="Rotter K."/>
            <person name="Hodges J."/>
            <person name="Ingenthron E."/>
            <person name="Cordes M."/>
            <person name="Kohlberg S."/>
            <person name="Sgro J."/>
            <person name="Delgado B."/>
            <person name="Mead K."/>
            <person name="Chinwalla A."/>
            <person name="Leonard S."/>
            <person name="Crouse K."/>
            <person name="Collura K."/>
            <person name="Kudrna D."/>
            <person name="Currie J."/>
            <person name="He R."/>
            <person name="Angelova A."/>
            <person name="Rajasekar S."/>
            <person name="Mueller T."/>
            <person name="Lomeli R."/>
            <person name="Scara G."/>
            <person name="Ko A."/>
            <person name="Delaney K."/>
            <person name="Wissotski M."/>
            <person name="Lopez G."/>
            <person name="Campos D."/>
            <person name="Braidotti M."/>
            <person name="Ashley E."/>
            <person name="Golser W."/>
            <person name="Kim H."/>
            <person name="Lee S."/>
            <person name="Lin J."/>
            <person name="Dujmic Z."/>
            <person name="Kim W."/>
            <person name="Talag J."/>
            <person name="Zuccolo A."/>
            <person name="Fan C."/>
            <person name="Sebastian A."/>
            <person name="Kramer M."/>
            <person name="Spiegel L."/>
            <person name="Nascimento L."/>
            <person name="Zutavern T."/>
            <person name="Miller B."/>
            <person name="Ambroise C."/>
            <person name="Muller S."/>
            <person name="Spooner W."/>
            <person name="Narechania A."/>
            <person name="Ren L."/>
            <person name="Wei S."/>
            <person name="Kumari S."/>
            <person name="Faga B."/>
            <person name="Levy M.J."/>
            <person name="McMahan L."/>
            <person name="Van Buren P."/>
            <person name="Vaughn M.W."/>
            <person name="Ying K."/>
            <person name="Yeh C.-T."/>
            <person name="Emrich S.J."/>
            <person name="Jia Y."/>
            <person name="Kalyanaraman A."/>
            <person name="Hsia A.-P."/>
            <person name="Barbazuk W.B."/>
            <person name="Baucom R.S."/>
            <person name="Brutnell T.P."/>
            <person name="Carpita N.C."/>
            <person name="Chaparro C."/>
            <person name="Chia J.-M."/>
            <person name="Deragon J.-M."/>
            <person name="Estill J.C."/>
            <person name="Fu Y."/>
            <person name="Jeddeloh J.A."/>
            <person name="Han Y."/>
            <person name="Lee H."/>
            <person name="Li P."/>
            <person name="Lisch D.R."/>
            <person name="Liu S."/>
            <person name="Liu Z."/>
            <person name="Nagel D.H."/>
            <person name="McCann M.C."/>
            <person name="SanMiguel P."/>
            <person name="Myers A.M."/>
            <person name="Nettleton D."/>
            <person name="Nguyen J."/>
            <person name="Penning B.W."/>
            <person name="Ponnala L."/>
            <person name="Schneider K.L."/>
            <person name="Schwartz D.C."/>
            <person name="Sharma A."/>
            <person name="Soderlund C."/>
            <person name="Springer N.M."/>
            <person name="Sun Q."/>
            <person name="Wang H."/>
            <person name="Waterman M."/>
            <person name="Westerman R."/>
            <person name="Wolfgruber T.K."/>
            <person name="Yang L."/>
            <person name="Yu Y."/>
            <person name="Zhang L."/>
            <person name="Zhou S."/>
            <person name="Zhu Q."/>
            <person name="Bennetzen J.L."/>
            <person name="Dawe R.K."/>
            <person name="Jiang J."/>
            <person name="Jiang N."/>
            <person name="Presting G.G."/>
            <person name="Wessler S.R."/>
            <person name="Aluru S."/>
            <person name="Martienssen R.A."/>
            <person name="Clifton S.W."/>
            <person name="McCombie W.R."/>
            <person name="Wing R.A."/>
            <person name="Wilson R.K."/>
        </authorList>
    </citation>
    <scope>NUCLEOTIDE SEQUENCE [LARGE SCALE GENOMIC DNA]</scope>
    <source>
        <strain evidence="4">cv. B73</strain>
    </source>
</reference>
<proteinExistence type="predicted"/>
<dbReference type="AlphaFoldDB" id="A0A804P0N8"/>
<reference evidence="3" key="3">
    <citation type="submission" date="2021-05" db="UniProtKB">
        <authorList>
            <consortium name="EnsemblPlants"/>
        </authorList>
    </citation>
    <scope>IDENTIFICATION</scope>
    <source>
        <strain evidence="3">cv. B73</strain>
    </source>
</reference>
<feature type="transmembrane region" description="Helical" evidence="1">
    <location>
        <begin position="12"/>
        <end position="31"/>
    </location>
</feature>
<dbReference type="InterPro" id="IPR025315">
    <property type="entry name" value="DUF4220"/>
</dbReference>
<accession>A0A804P0N8</accession>
<keyword evidence="4" id="KW-1185">Reference proteome</keyword>
<dbReference type="PANTHER" id="PTHR31325">
    <property type="entry name" value="OS01G0798800 PROTEIN-RELATED"/>
    <property type="match status" value="1"/>
</dbReference>
<dbReference type="InParanoid" id="A0A804P0N8"/>
<organism evidence="3 4">
    <name type="scientific">Zea mays</name>
    <name type="common">Maize</name>
    <dbReference type="NCBI Taxonomy" id="4577"/>
    <lineage>
        <taxon>Eukaryota</taxon>
        <taxon>Viridiplantae</taxon>
        <taxon>Streptophyta</taxon>
        <taxon>Embryophyta</taxon>
        <taxon>Tracheophyta</taxon>
        <taxon>Spermatophyta</taxon>
        <taxon>Magnoliopsida</taxon>
        <taxon>Liliopsida</taxon>
        <taxon>Poales</taxon>
        <taxon>Poaceae</taxon>
        <taxon>PACMAD clade</taxon>
        <taxon>Panicoideae</taxon>
        <taxon>Andropogonodae</taxon>
        <taxon>Andropogoneae</taxon>
        <taxon>Tripsacinae</taxon>
        <taxon>Zea</taxon>
    </lineage>
</organism>
<evidence type="ECO:0000313" key="3">
    <source>
        <dbReference type="EnsemblPlants" id="Zm00001eb200290_P001"/>
    </source>
</evidence>
<dbReference type="Proteomes" id="UP000007305">
    <property type="component" value="Chromosome 4"/>
</dbReference>
<sequence length="100" mass="11301">MELCQENQLRVLVVASLAIWLRFSIWLAYLGSDAVPIYALATLFNSHRCDTGSSSRAGVEFLWASIMLVHLGGQDSITAYNIEDNELWRRHVFTAVSQKK</sequence>
<dbReference type="FunCoup" id="A0A804P0N8">
    <property type="interactions" value="4"/>
</dbReference>
<name>A0A804P0N8_MAIZE</name>